<keyword evidence="5" id="KW-1185">Reference proteome</keyword>
<feature type="domain" description="Outer membrane cytochrome MtrC/MtrF-like" evidence="3">
    <location>
        <begin position="207"/>
        <end position="377"/>
    </location>
</feature>
<evidence type="ECO:0000313" key="5">
    <source>
        <dbReference type="Proteomes" id="UP000001508"/>
    </source>
</evidence>
<sequence length="786" mass="85577">MENRHYERTCTMNPYRPLKSLLIVALLALMLILPGCNREVEITVPPDPPGVDEQLPEPEPDPTPVDEAELEPPELSATRYLVSHPPPTPRAADWKVTEITATNGGEGVVITAEVSSQQSPLAGLSQVEQAWAFYRDQDGDYQRREITDYTQVADHNDGDYTLTIAGLSDRPWWGEEISWLVQLRNPAIQWPQALIVAHDTADGQPVKDLVTDQGCINCHGQRVFIDARGTYRSVAVTPEGDSLAMTQDHHFAAIGVEACVICHGDGDELTAFVHGIHNSSQVNRNTGGGLEVSAERFYSVRYPGDLKVCSACHQSQASLQYLRAQPVEHDFCASCHGATHAAGSTGQYTMDWPSYNPAASSLHGPGDENCIECHNGVDFFAFTGDVHPGNTPELQRAEQLALALEISKVEAAGPGSQIKIHWRAFNHDNDENYNLCHTGADLPVFFDHFTVRLSSLQADDPVNHIGGSTTAPGQPAPGLLPGPDNTVCNGDGSAVTTLQQTAPASYRAMLSFDGRPRLNDQPLRLPMPTYVFRVENGAEEPRRQPVETEKCLACHRGALYRHDNAGGGRSDNAELCITCHNPAATDQHHRREHYEITANQAYDRKGAESISFAWMMHAIHGAGANNAFYAIYRPGTITAYGGPTTAPPGWQLDEEGRARSSYLGQHGEAEEVRHTLKKVNYPRPLTECQACHSQPEVALPDPGAALAMSIDSGVSMGNHNDDTLIGPATAACMSCHRGDTATASKVLLNHAYLNSWPPQIFARGKRSLLEGKELEACLACHGRPAY</sequence>
<organism evidence="4 5">
    <name type="scientific">Desulfurivibrio alkaliphilus (strain DSM 19089 / UNIQEM U267 / AHT2)</name>
    <dbReference type="NCBI Taxonomy" id="589865"/>
    <lineage>
        <taxon>Bacteria</taxon>
        <taxon>Pseudomonadati</taxon>
        <taxon>Thermodesulfobacteriota</taxon>
        <taxon>Desulfobulbia</taxon>
        <taxon>Desulfobulbales</taxon>
        <taxon>Desulfobulbaceae</taxon>
        <taxon>Desulfurivibrio</taxon>
    </lineage>
</organism>
<feature type="compositionally biased region" description="Acidic residues" evidence="2">
    <location>
        <begin position="54"/>
        <end position="70"/>
    </location>
</feature>
<keyword evidence="1" id="KW-0732">Signal</keyword>
<dbReference type="eggNOG" id="ENOG5033VFK">
    <property type="taxonomic scope" value="Bacteria"/>
</dbReference>
<dbReference type="AlphaFoldDB" id="D6YZV9"/>
<dbReference type="Pfam" id="PF22113">
    <property type="entry name" value="Mtrc-MtrF_II-IV_dom"/>
    <property type="match status" value="2"/>
</dbReference>
<dbReference type="PANTHER" id="PTHR35038:SF6">
    <property type="entry name" value="SURFACE LOCALIZED DECAHEME CYTOCHROME C LIPOPROTEIN"/>
    <property type="match status" value="1"/>
</dbReference>
<dbReference type="KEGG" id="dak:DaAHT2_0410"/>
<gene>
    <name evidence="4" type="ordered locus">DaAHT2_0410</name>
</gene>
<dbReference type="Proteomes" id="UP000001508">
    <property type="component" value="Chromosome"/>
</dbReference>
<protein>
    <recommendedName>
        <fullName evidence="3">Outer membrane cytochrome MtrC/MtrF-like domain-containing protein</fullName>
    </recommendedName>
</protein>
<evidence type="ECO:0000256" key="2">
    <source>
        <dbReference type="SAM" id="MobiDB-lite"/>
    </source>
</evidence>
<dbReference type="Gene3D" id="1.10.1130.10">
    <property type="entry name" value="Flavocytochrome C3, Chain A"/>
    <property type="match status" value="1"/>
</dbReference>
<feature type="region of interest" description="Disordered" evidence="2">
    <location>
        <begin position="43"/>
        <end position="70"/>
    </location>
</feature>
<dbReference type="InParanoid" id="D6YZV9"/>
<dbReference type="InterPro" id="IPR036280">
    <property type="entry name" value="Multihaem_cyt_sf"/>
</dbReference>
<reference evidence="5" key="1">
    <citation type="submission" date="2010-02" db="EMBL/GenBank/DDBJ databases">
        <title>Complete sequence of Desulfurivibrio alkaliphilus AHT2.</title>
        <authorList>
            <consortium name="US DOE Joint Genome Institute"/>
            <person name="Pitluck S."/>
            <person name="Chertkov O."/>
            <person name="Detter J.C."/>
            <person name="Han C."/>
            <person name="Tapia R."/>
            <person name="Larimer F."/>
            <person name="Land M."/>
            <person name="Hauser L."/>
            <person name="Kyrpides N."/>
            <person name="Mikhailova N."/>
            <person name="Sorokin D.Y."/>
            <person name="Muyzer G."/>
            <person name="Woyke T."/>
        </authorList>
    </citation>
    <scope>NUCLEOTIDE SEQUENCE [LARGE SCALE GENOMIC DNA]</scope>
    <source>
        <strain evidence="5">DSM 19089 / UNIQEM U267 / AHT2</strain>
    </source>
</reference>
<dbReference type="SUPFAM" id="SSF48695">
    <property type="entry name" value="Multiheme cytochromes"/>
    <property type="match status" value="1"/>
</dbReference>
<feature type="domain" description="Outer membrane cytochrome MtrC/MtrF-like" evidence="3">
    <location>
        <begin position="543"/>
        <end position="782"/>
    </location>
</feature>
<dbReference type="GO" id="GO:0016491">
    <property type="term" value="F:oxidoreductase activity"/>
    <property type="evidence" value="ECO:0007669"/>
    <property type="project" value="TreeGrafter"/>
</dbReference>
<dbReference type="HOGENOM" id="CLU_356712_0_0_7"/>
<dbReference type="EMBL" id="CP001940">
    <property type="protein sequence ID" value="ADH85116.1"/>
    <property type="molecule type" value="Genomic_DNA"/>
</dbReference>
<proteinExistence type="predicted"/>
<evidence type="ECO:0000259" key="3">
    <source>
        <dbReference type="Pfam" id="PF22113"/>
    </source>
</evidence>
<dbReference type="InterPro" id="IPR051829">
    <property type="entry name" value="Multiheme_Cytochr_ET"/>
</dbReference>
<accession>D6YZV9</accession>
<evidence type="ECO:0000313" key="4">
    <source>
        <dbReference type="EMBL" id="ADH85116.1"/>
    </source>
</evidence>
<dbReference type="PANTHER" id="PTHR35038">
    <property type="entry name" value="DISSIMILATORY SULFITE REDUCTASE SIRA"/>
    <property type="match status" value="1"/>
</dbReference>
<dbReference type="STRING" id="589865.DaAHT2_0410"/>
<name>D6YZV9_DESAT</name>
<dbReference type="InterPro" id="IPR054337">
    <property type="entry name" value="Mtrc-MtrF-like_dom_II/IV"/>
</dbReference>
<evidence type="ECO:0000256" key="1">
    <source>
        <dbReference type="ARBA" id="ARBA00022729"/>
    </source>
</evidence>